<gene>
    <name evidence="1" type="ORF">ANCDUO_23928</name>
</gene>
<dbReference type="EMBL" id="KN770352">
    <property type="protein sequence ID" value="KIH46022.1"/>
    <property type="molecule type" value="Genomic_DNA"/>
</dbReference>
<evidence type="ECO:0000313" key="2">
    <source>
        <dbReference type="Proteomes" id="UP000054047"/>
    </source>
</evidence>
<dbReference type="AlphaFoldDB" id="A0A0C2C8J6"/>
<accession>A0A0C2C8J6</accession>
<dbReference type="Proteomes" id="UP000054047">
    <property type="component" value="Unassembled WGS sequence"/>
</dbReference>
<evidence type="ECO:0000313" key="1">
    <source>
        <dbReference type="EMBL" id="KIH46022.1"/>
    </source>
</evidence>
<sequence length="141" mass="15763">MSSSSDIRAALDDLDRCNIATLLHHLPRLDAIDSRLDSIDGRLDVDLGTVLKRTAPKSERAFCGVDENRDSHHTGRCSQFKDPVSRTAQVAKLQLCLCCLKPVHEDQCEVKCSACGLDHNVLLCHQRRPHHHQGGPKRSRH</sequence>
<dbReference type="OrthoDB" id="5858872at2759"/>
<protein>
    <submittedName>
        <fullName evidence="1">Uncharacterized protein</fullName>
    </submittedName>
</protein>
<reference evidence="1 2" key="1">
    <citation type="submission" date="2013-12" db="EMBL/GenBank/DDBJ databases">
        <title>Draft genome of the parsitic nematode Ancylostoma duodenale.</title>
        <authorList>
            <person name="Mitreva M."/>
        </authorList>
    </citation>
    <scope>NUCLEOTIDE SEQUENCE [LARGE SCALE GENOMIC DNA]</scope>
    <source>
        <strain evidence="1 2">Zhejiang</strain>
    </source>
</reference>
<keyword evidence="2" id="KW-1185">Reference proteome</keyword>
<proteinExistence type="predicted"/>
<name>A0A0C2C8J6_9BILA</name>
<organism evidence="1 2">
    <name type="scientific">Ancylostoma duodenale</name>
    <dbReference type="NCBI Taxonomy" id="51022"/>
    <lineage>
        <taxon>Eukaryota</taxon>
        <taxon>Metazoa</taxon>
        <taxon>Ecdysozoa</taxon>
        <taxon>Nematoda</taxon>
        <taxon>Chromadorea</taxon>
        <taxon>Rhabditida</taxon>
        <taxon>Rhabditina</taxon>
        <taxon>Rhabditomorpha</taxon>
        <taxon>Strongyloidea</taxon>
        <taxon>Ancylostomatidae</taxon>
        <taxon>Ancylostomatinae</taxon>
        <taxon>Ancylostoma</taxon>
    </lineage>
</organism>